<evidence type="ECO:0000259" key="1">
    <source>
        <dbReference type="PROSITE" id="PS51154"/>
    </source>
</evidence>
<reference evidence="2" key="2">
    <citation type="journal article" date="2023" name="Science">
        <title>Genomic signatures of disease resistance in endangered staghorn corals.</title>
        <authorList>
            <person name="Vollmer S.V."/>
            <person name="Selwyn J.D."/>
            <person name="Despard B.A."/>
            <person name="Roesel C.L."/>
        </authorList>
    </citation>
    <scope>NUCLEOTIDE SEQUENCE</scope>
    <source>
        <strain evidence="2">K2</strain>
    </source>
</reference>
<organism evidence="2 3">
    <name type="scientific">Acropora cervicornis</name>
    <name type="common">Staghorn coral</name>
    <dbReference type="NCBI Taxonomy" id="6130"/>
    <lineage>
        <taxon>Eukaryota</taxon>
        <taxon>Metazoa</taxon>
        <taxon>Cnidaria</taxon>
        <taxon>Anthozoa</taxon>
        <taxon>Hexacorallia</taxon>
        <taxon>Scleractinia</taxon>
        <taxon>Astrocoeniina</taxon>
        <taxon>Acroporidae</taxon>
        <taxon>Acropora</taxon>
    </lineage>
</organism>
<dbReference type="Proteomes" id="UP001249851">
    <property type="component" value="Unassembled WGS sequence"/>
</dbReference>
<dbReference type="Pfam" id="PF01661">
    <property type="entry name" value="Macro"/>
    <property type="match status" value="1"/>
</dbReference>
<dbReference type="SUPFAM" id="SSF52949">
    <property type="entry name" value="Macro domain-like"/>
    <property type="match status" value="1"/>
</dbReference>
<dbReference type="PANTHER" id="PTHR12521">
    <property type="entry name" value="PROTEIN C6ORF130"/>
    <property type="match status" value="1"/>
</dbReference>
<dbReference type="InterPro" id="IPR002589">
    <property type="entry name" value="Macro_dom"/>
</dbReference>
<dbReference type="CDD" id="cd02901">
    <property type="entry name" value="Macro_Poa1p-like"/>
    <property type="match status" value="1"/>
</dbReference>
<accession>A0AAD9QPN3</accession>
<dbReference type="InterPro" id="IPR050892">
    <property type="entry name" value="ADP-ribose_metab_enzymes"/>
</dbReference>
<dbReference type="AlphaFoldDB" id="A0AAD9QPN3"/>
<name>A0AAD9QPN3_ACRCE</name>
<sequence>MDKKSTILGTKVTQKLCEKRGDLFSCSENESLAHCISADARMGKGIAVIFKKKFGGVDDIKSQGQKPGGVAILKRGERYVYYLVTKEKYFHKPTYKTLESSLVAMKEHCVSHGIISLSMPRIGCGLDGLQWPRVQNIIEEVFQDTDIRVTVYTL</sequence>
<dbReference type="GO" id="GO:0140291">
    <property type="term" value="P:peptidyl-glutamate ADP-deribosylation"/>
    <property type="evidence" value="ECO:0007669"/>
    <property type="project" value="TreeGrafter"/>
</dbReference>
<evidence type="ECO:0000313" key="2">
    <source>
        <dbReference type="EMBL" id="KAK2565106.1"/>
    </source>
</evidence>
<gene>
    <name evidence="2" type="ORF">P5673_011019</name>
</gene>
<dbReference type="PANTHER" id="PTHR12521:SF0">
    <property type="entry name" value="ADP-RIBOSE GLYCOHYDROLASE OARD1"/>
    <property type="match status" value="1"/>
</dbReference>
<feature type="domain" description="Macro" evidence="1">
    <location>
        <begin position="3"/>
        <end position="154"/>
    </location>
</feature>
<dbReference type="Gene3D" id="3.40.220.10">
    <property type="entry name" value="Leucine Aminopeptidase, subunit E, domain 1"/>
    <property type="match status" value="1"/>
</dbReference>
<dbReference type="InterPro" id="IPR043472">
    <property type="entry name" value="Macro_dom-like"/>
</dbReference>
<dbReference type="PROSITE" id="PS51154">
    <property type="entry name" value="MACRO"/>
    <property type="match status" value="1"/>
</dbReference>
<keyword evidence="3" id="KW-1185">Reference proteome</keyword>
<protein>
    <submittedName>
        <fullName evidence="2">ADP-ribose glycohydrolase OARD1</fullName>
    </submittedName>
</protein>
<evidence type="ECO:0000313" key="3">
    <source>
        <dbReference type="Proteomes" id="UP001249851"/>
    </source>
</evidence>
<reference evidence="2" key="1">
    <citation type="journal article" date="2023" name="G3 (Bethesda)">
        <title>Whole genome assembly and annotation of the endangered Caribbean coral Acropora cervicornis.</title>
        <authorList>
            <person name="Selwyn J.D."/>
            <person name="Vollmer S.V."/>
        </authorList>
    </citation>
    <scope>NUCLEOTIDE SEQUENCE</scope>
    <source>
        <strain evidence="2">K2</strain>
    </source>
</reference>
<dbReference type="SMART" id="SM00506">
    <property type="entry name" value="A1pp"/>
    <property type="match status" value="1"/>
</dbReference>
<comment type="caution">
    <text evidence="2">The sequence shown here is derived from an EMBL/GenBank/DDBJ whole genome shotgun (WGS) entry which is preliminary data.</text>
</comment>
<dbReference type="EMBL" id="JARQWQ010000020">
    <property type="protein sequence ID" value="KAK2565106.1"/>
    <property type="molecule type" value="Genomic_DNA"/>
</dbReference>
<proteinExistence type="predicted"/>